<evidence type="ECO:0000313" key="2">
    <source>
        <dbReference type="Proteomes" id="UP000017836"/>
    </source>
</evidence>
<dbReference type="Proteomes" id="UP000017836">
    <property type="component" value="Unassembled WGS sequence"/>
</dbReference>
<protein>
    <submittedName>
        <fullName evidence="1">Uncharacterized protein</fullName>
    </submittedName>
</protein>
<accession>W1PW28</accession>
<keyword evidence="2" id="KW-1185">Reference proteome</keyword>
<dbReference type="AlphaFoldDB" id="W1PW28"/>
<reference evidence="2" key="1">
    <citation type="journal article" date="2013" name="Science">
        <title>The Amborella genome and the evolution of flowering plants.</title>
        <authorList>
            <consortium name="Amborella Genome Project"/>
        </authorList>
    </citation>
    <scope>NUCLEOTIDE SEQUENCE [LARGE SCALE GENOMIC DNA]</scope>
</reference>
<dbReference type="HOGENOM" id="CLU_1367858_0_0_1"/>
<organism evidence="1 2">
    <name type="scientific">Amborella trichopoda</name>
    <dbReference type="NCBI Taxonomy" id="13333"/>
    <lineage>
        <taxon>Eukaryota</taxon>
        <taxon>Viridiplantae</taxon>
        <taxon>Streptophyta</taxon>
        <taxon>Embryophyta</taxon>
        <taxon>Tracheophyta</taxon>
        <taxon>Spermatophyta</taxon>
        <taxon>Magnoliopsida</taxon>
        <taxon>Amborellales</taxon>
        <taxon>Amborellaceae</taxon>
        <taxon>Amborella</taxon>
    </lineage>
</organism>
<gene>
    <name evidence="1" type="ORF">AMTR_s00025p00043160</name>
</gene>
<dbReference type="Gramene" id="ERN12308">
    <property type="protein sequence ID" value="ERN12308"/>
    <property type="gene ID" value="AMTR_s00025p00043160"/>
</dbReference>
<name>W1PW28_AMBTC</name>
<sequence length="200" mass="21242">MDPSSAGSPASAWQGILRVPLNPYSGDPLIVCVPTGSPTPILYFNRVSSLCVCFPSPTAPPPNPSGYTPLEEIHPPLTMIPAPTPISSLPPIESGLPLHPSSEPSLFSSLNPFSIPNFFHPSSSSTLSPVVEELKDPLGFYDDSEDQNPNPNKDKLFESTMAIFRPTLEDGLAPIGIEKASSYSLPSPSIMGTGRSSLKL</sequence>
<dbReference type="EMBL" id="KI392614">
    <property type="protein sequence ID" value="ERN12308.1"/>
    <property type="molecule type" value="Genomic_DNA"/>
</dbReference>
<proteinExistence type="predicted"/>
<evidence type="ECO:0000313" key="1">
    <source>
        <dbReference type="EMBL" id="ERN12308.1"/>
    </source>
</evidence>